<dbReference type="RefSeq" id="WP_185894282.1">
    <property type="nucleotide sequence ID" value="NZ_CP116007.1"/>
</dbReference>
<keyword evidence="3" id="KW-1185">Reference proteome</keyword>
<evidence type="ECO:0000313" key="2">
    <source>
        <dbReference type="EMBL" id="QND78867.1"/>
    </source>
</evidence>
<evidence type="ECO:0008006" key="4">
    <source>
        <dbReference type="Google" id="ProtNLM"/>
    </source>
</evidence>
<reference evidence="2 3" key="1">
    <citation type="submission" date="2020-08" db="EMBL/GenBank/DDBJ databases">
        <title>Streptomycin resistant and MDR strain, P. mexicana.</title>
        <authorList>
            <person name="Ganesh-kumar S."/>
            <person name="Zhe T."/>
            <person name="Yu Z."/>
            <person name="Min Y."/>
        </authorList>
    </citation>
    <scope>NUCLEOTIDE SEQUENCE [LARGE SCALE GENOMIC DNA]</scope>
    <source>
        <strain evidence="2 3">GTZY</strain>
    </source>
</reference>
<name>A0ABX6R7L2_PSEMX</name>
<dbReference type="EMBL" id="CP060028">
    <property type="protein sequence ID" value="QND78867.1"/>
    <property type="molecule type" value="Genomic_DNA"/>
</dbReference>
<dbReference type="PROSITE" id="PS51257">
    <property type="entry name" value="PROKAR_LIPOPROTEIN"/>
    <property type="match status" value="1"/>
</dbReference>
<proteinExistence type="predicted"/>
<feature type="signal peptide" evidence="1">
    <location>
        <begin position="1"/>
        <end position="20"/>
    </location>
</feature>
<sequence>MSLKIQFAVLLSVLALSACATKPMDHARASPVPTERLAGFQKPIDGPSGTLVLTRDRGFLGSGCYYGFFINNELAARIDNSETATFVVPVGELVLRVGRDPSGRALCGMDKEEWTQRETIFREGEKKYFRLSIDPNGKTDIQRADP</sequence>
<dbReference type="Proteomes" id="UP000515506">
    <property type="component" value="Chromosome"/>
</dbReference>
<protein>
    <recommendedName>
        <fullName evidence="4">Lipoprotein</fullName>
    </recommendedName>
</protein>
<evidence type="ECO:0000256" key="1">
    <source>
        <dbReference type="SAM" id="SignalP"/>
    </source>
</evidence>
<evidence type="ECO:0000313" key="3">
    <source>
        <dbReference type="Proteomes" id="UP000515506"/>
    </source>
</evidence>
<keyword evidence="1" id="KW-0732">Signal</keyword>
<feature type="chain" id="PRO_5045383561" description="Lipoprotein" evidence="1">
    <location>
        <begin position="21"/>
        <end position="146"/>
    </location>
</feature>
<gene>
    <name evidence="2" type="ORF">H4W19_10720</name>
</gene>
<organism evidence="2 3">
    <name type="scientific">Pseudoxanthomonas mexicana</name>
    <dbReference type="NCBI Taxonomy" id="128785"/>
    <lineage>
        <taxon>Bacteria</taxon>
        <taxon>Pseudomonadati</taxon>
        <taxon>Pseudomonadota</taxon>
        <taxon>Gammaproteobacteria</taxon>
        <taxon>Lysobacterales</taxon>
        <taxon>Lysobacteraceae</taxon>
        <taxon>Pseudoxanthomonas</taxon>
    </lineage>
</organism>
<accession>A0ABX6R7L2</accession>